<dbReference type="InterPro" id="IPR036691">
    <property type="entry name" value="Endo/exonu/phosph_ase_sf"/>
</dbReference>
<dbReference type="PANTHER" id="PTHR31635">
    <property type="entry name" value="REVERSE TRANSCRIPTASE DOMAIN-CONTAINING PROTEIN-RELATED"/>
    <property type="match status" value="1"/>
</dbReference>
<sequence>MNIIAWNIRGIGGAGKSGAVKKLINSNNPSILGLVETKHSSSKPRRWNSWWRADDLGWEEVLAVNGSGGLILMWNQTLFKVLSSTKGDRWINIEGRWTNGDFPVSITLVYAPNDREGRIRIWQQLKILKQSSNSPMMIMEDFNEILCPSERKGCSRLQASAEDFQEWVSDMCLIDLPLLGRKFTWYRNNSASKLDRIFVEAEWVSRFPEMKLWGLNRSISNHCPLLLECSKVNRGPKPFRSLDMWFSNPNFVKMVEKEWKSFAAMPLQRKLNALKASLKKWNKESFGNFDRKIEQLERELNLIDNISDSALLDECTLARRNALTNQLWLWPKRKESYWFQHSRSRTIKEKDRDTRYFHILASVRKSRKTIGMLRVGGNAIREPRMIKQEITKFYKKLYSEEQPPCLKISGEGFARINEEDSKELESLPSLEEIKKSVWDCESSRAPGYNGFNFGFVKRMWDVVGDDFFRFINNFFQQGKLLNEVNRTWVTLIPKIDGACELKHFRPISMVGCIYKVIAKILSNRLKKVLPNLIGETQSTFIGERQILDGALIANEVVNWCKKKKKEAVLLKLDFQKAYDTIS</sequence>
<keyword evidence="3" id="KW-1185">Reference proteome</keyword>
<dbReference type="Pfam" id="PF00078">
    <property type="entry name" value="RVT_1"/>
    <property type="match status" value="1"/>
</dbReference>
<dbReference type="AlphaFoldDB" id="A0AAN9IDM3"/>
<dbReference type="Gene3D" id="3.60.10.10">
    <property type="entry name" value="Endonuclease/exonuclease/phosphatase"/>
    <property type="match status" value="1"/>
</dbReference>
<gene>
    <name evidence="2" type="ORF">RIF29_21657</name>
</gene>
<dbReference type="SUPFAM" id="SSF56219">
    <property type="entry name" value="DNase I-like"/>
    <property type="match status" value="1"/>
</dbReference>
<proteinExistence type="predicted"/>
<dbReference type="GO" id="GO:0003824">
    <property type="term" value="F:catalytic activity"/>
    <property type="evidence" value="ECO:0007669"/>
    <property type="project" value="InterPro"/>
</dbReference>
<dbReference type="EMBL" id="JAYWIO010000004">
    <property type="protein sequence ID" value="KAK7268946.1"/>
    <property type="molecule type" value="Genomic_DNA"/>
</dbReference>
<accession>A0AAN9IDM3</accession>
<organism evidence="2 3">
    <name type="scientific">Crotalaria pallida</name>
    <name type="common">Smooth rattlebox</name>
    <name type="synonym">Crotalaria striata</name>
    <dbReference type="NCBI Taxonomy" id="3830"/>
    <lineage>
        <taxon>Eukaryota</taxon>
        <taxon>Viridiplantae</taxon>
        <taxon>Streptophyta</taxon>
        <taxon>Embryophyta</taxon>
        <taxon>Tracheophyta</taxon>
        <taxon>Spermatophyta</taxon>
        <taxon>Magnoliopsida</taxon>
        <taxon>eudicotyledons</taxon>
        <taxon>Gunneridae</taxon>
        <taxon>Pentapetalae</taxon>
        <taxon>rosids</taxon>
        <taxon>fabids</taxon>
        <taxon>Fabales</taxon>
        <taxon>Fabaceae</taxon>
        <taxon>Papilionoideae</taxon>
        <taxon>50 kb inversion clade</taxon>
        <taxon>genistoids sensu lato</taxon>
        <taxon>core genistoids</taxon>
        <taxon>Crotalarieae</taxon>
        <taxon>Crotalaria</taxon>
    </lineage>
</organism>
<evidence type="ECO:0000259" key="1">
    <source>
        <dbReference type="PROSITE" id="PS50878"/>
    </source>
</evidence>
<dbReference type="InterPro" id="IPR000477">
    <property type="entry name" value="RT_dom"/>
</dbReference>
<dbReference type="Pfam" id="PF03372">
    <property type="entry name" value="Exo_endo_phos"/>
    <property type="match status" value="1"/>
</dbReference>
<reference evidence="2 3" key="1">
    <citation type="submission" date="2024-01" db="EMBL/GenBank/DDBJ databases">
        <title>The genomes of 5 underutilized Papilionoideae crops provide insights into root nodulation and disease resistanc.</title>
        <authorList>
            <person name="Yuan L."/>
        </authorList>
    </citation>
    <scope>NUCLEOTIDE SEQUENCE [LARGE SCALE GENOMIC DNA]</scope>
    <source>
        <strain evidence="2">ZHUSHIDOU_FW_LH</strain>
        <tissue evidence="2">Leaf</tissue>
    </source>
</reference>
<evidence type="ECO:0000313" key="2">
    <source>
        <dbReference type="EMBL" id="KAK7268946.1"/>
    </source>
</evidence>
<feature type="domain" description="Reverse transcriptase" evidence="1">
    <location>
        <begin position="473"/>
        <end position="582"/>
    </location>
</feature>
<name>A0AAN9IDM3_CROPI</name>
<dbReference type="Proteomes" id="UP001372338">
    <property type="component" value="Unassembled WGS sequence"/>
</dbReference>
<evidence type="ECO:0000313" key="3">
    <source>
        <dbReference type="Proteomes" id="UP001372338"/>
    </source>
</evidence>
<comment type="caution">
    <text evidence="2">The sequence shown here is derived from an EMBL/GenBank/DDBJ whole genome shotgun (WGS) entry which is preliminary data.</text>
</comment>
<dbReference type="PANTHER" id="PTHR31635:SF196">
    <property type="entry name" value="REVERSE TRANSCRIPTASE DOMAIN-CONTAINING PROTEIN-RELATED"/>
    <property type="match status" value="1"/>
</dbReference>
<dbReference type="InterPro" id="IPR005135">
    <property type="entry name" value="Endo/exonuclease/phosphatase"/>
</dbReference>
<protein>
    <recommendedName>
        <fullName evidence="1">Reverse transcriptase domain-containing protein</fullName>
    </recommendedName>
</protein>
<dbReference type="PROSITE" id="PS50878">
    <property type="entry name" value="RT_POL"/>
    <property type="match status" value="1"/>
</dbReference>